<dbReference type="RefSeq" id="XP_014486890.1">
    <property type="nucleotide sequence ID" value="XM_014631404.1"/>
</dbReference>
<evidence type="ECO:0000256" key="6">
    <source>
        <dbReference type="ARBA" id="ARBA00022473"/>
    </source>
</evidence>
<feature type="domain" description="Protein kinase" evidence="22">
    <location>
        <begin position="4"/>
        <end position="302"/>
    </location>
</feature>
<evidence type="ECO:0000256" key="1">
    <source>
        <dbReference type="ARBA" id="ARBA00004123"/>
    </source>
</evidence>
<dbReference type="Gene3D" id="1.10.510.10">
    <property type="entry name" value="Transferase(Phosphotransferase) domain 1"/>
    <property type="match status" value="1"/>
</dbReference>
<dbReference type="OrthoDB" id="63265at2759"/>
<evidence type="ECO:0000256" key="11">
    <source>
        <dbReference type="ARBA" id="ARBA00022741"/>
    </source>
</evidence>
<dbReference type="Proteomes" id="UP000515204">
    <property type="component" value="Unplaced"/>
</dbReference>
<evidence type="ECO:0000313" key="24">
    <source>
        <dbReference type="RefSeq" id="XP_014486890.1"/>
    </source>
</evidence>
<dbReference type="InterPro" id="IPR011009">
    <property type="entry name" value="Kinase-like_dom_sf"/>
</dbReference>
<keyword evidence="23" id="KW-1185">Reference proteome</keyword>
<proteinExistence type="inferred from homology"/>
<evidence type="ECO:0000256" key="19">
    <source>
        <dbReference type="ARBA" id="ARBA00035723"/>
    </source>
</evidence>
<protein>
    <recommendedName>
        <fullName evidence="17">Cyclin-dependent kinase 20</fullName>
        <ecNumber evidence="5">2.7.11.22</ecNumber>
    </recommendedName>
    <alternativeName>
        <fullName evidence="18">Cell cycle-related kinase</fullName>
    </alternativeName>
    <alternativeName>
        <fullName evidence="19">Cell division protein kinase 20</fullName>
    </alternativeName>
</protein>
<keyword evidence="10" id="KW-0808">Transferase</keyword>
<keyword evidence="14" id="KW-0539">Nucleus</keyword>
<dbReference type="GO" id="GO:0005524">
    <property type="term" value="F:ATP binding"/>
    <property type="evidence" value="ECO:0007669"/>
    <property type="project" value="UniProtKB-KW"/>
</dbReference>
<dbReference type="CDD" id="cd07832">
    <property type="entry name" value="STKc_CCRK"/>
    <property type="match status" value="1"/>
</dbReference>
<evidence type="ECO:0000256" key="14">
    <source>
        <dbReference type="ARBA" id="ARBA00023242"/>
    </source>
</evidence>
<dbReference type="InterPro" id="IPR048002">
    <property type="entry name" value="CDK20-like_STKc"/>
</dbReference>
<dbReference type="InterPro" id="IPR000719">
    <property type="entry name" value="Prot_kinase_dom"/>
</dbReference>
<keyword evidence="6" id="KW-0217">Developmental protein</keyword>
<evidence type="ECO:0000256" key="17">
    <source>
        <dbReference type="ARBA" id="ARBA00035711"/>
    </source>
</evidence>
<keyword evidence="15" id="KW-0966">Cell projection</keyword>
<dbReference type="GeneID" id="106750812"/>
<evidence type="ECO:0000256" key="20">
    <source>
        <dbReference type="ARBA" id="ARBA00047811"/>
    </source>
</evidence>
<dbReference type="Gene3D" id="3.30.200.20">
    <property type="entry name" value="Phosphorylase Kinase, domain 1"/>
    <property type="match status" value="1"/>
</dbReference>
<dbReference type="EC" id="2.7.11.22" evidence="5"/>
<dbReference type="SUPFAM" id="SSF56112">
    <property type="entry name" value="Protein kinase-like (PK-like)"/>
    <property type="match status" value="1"/>
</dbReference>
<accession>A0A6P3Y7L2</accession>
<keyword evidence="12 24" id="KW-0418">Kinase</keyword>
<evidence type="ECO:0000256" key="2">
    <source>
        <dbReference type="ARBA" id="ARBA00004316"/>
    </source>
</evidence>
<evidence type="ECO:0000313" key="23">
    <source>
        <dbReference type="Proteomes" id="UP000515204"/>
    </source>
</evidence>
<dbReference type="PROSITE" id="PS50011">
    <property type="entry name" value="PROTEIN_KINASE_DOM"/>
    <property type="match status" value="1"/>
</dbReference>
<keyword evidence="13" id="KW-0067">ATP-binding</keyword>
<comment type="subcellular location">
    <subcellularLocation>
        <location evidence="2">Cell projection</location>
    </subcellularLocation>
    <subcellularLocation>
        <location evidence="3">Cytoplasm</location>
    </subcellularLocation>
    <subcellularLocation>
        <location evidence="1">Nucleus</location>
    </subcellularLocation>
</comment>
<dbReference type="KEGG" id="dqu:106750812"/>
<dbReference type="SMART" id="SM00220">
    <property type="entry name" value="S_TKc"/>
    <property type="match status" value="1"/>
</dbReference>
<keyword evidence="8" id="KW-0723">Serine/threonine-protein kinase</keyword>
<dbReference type="PANTHER" id="PTHR24056:SF171">
    <property type="entry name" value="CYCLIN-DEPENDENT KINASE 20"/>
    <property type="match status" value="1"/>
</dbReference>
<evidence type="ECO:0000256" key="9">
    <source>
        <dbReference type="ARBA" id="ARBA00022618"/>
    </source>
</evidence>
<evidence type="ECO:0000256" key="15">
    <source>
        <dbReference type="ARBA" id="ARBA00023273"/>
    </source>
</evidence>
<name>A0A6P3Y7L2_DINQU</name>
<dbReference type="PANTHER" id="PTHR24056">
    <property type="entry name" value="CELL DIVISION PROTEIN KINASE"/>
    <property type="match status" value="1"/>
</dbReference>
<dbReference type="Pfam" id="PF00069">
    <property type="entry name" value="Pkinase"/>
    <property type="match status" value="1"/>
</dbReference>
<evidence type="ECO:0000313" key="25">
    <source>
        <dbReference type="RefSeq" id="XP_014486891.1"/>
    </source>
</evidence>
<evidence type="ECO:0000256" key="8">
    <source>
        <dbReference type="ARBA" id="ARBA00022527"/>
    </source>
</evidence>
<dbReference type="GO" id="GO:0004693">
    <property type="term" value="F:cyclin-dependent protein serine/threonine kinase activity"/>
    <property type="evidence" value="ECO:0007669"/>
    <property type="project" value="UniProtKB-EC"/>
</dbReference>
<evidence type="ECO:0000256" key="4">
    <source>
        <dbReference type="ARBA" id="ARBA00006485"/>
    </source>
</evidence>
<keyword evidence="9" id="KW-0132">Cell division</keyword>
<evidence type="ECO:0000256" key="16">
    <source>
        <dbReference type="ARBA" id="ARBA00023306"/>
    </source>
</evidence>
<dbReference type="PROSITE" id="PS00108">
    <property type="entry name" value="PROTEIN_KINASE_ST"/>
    <property type="match status" value="1"/>
</dbReference>
<evidence type="ECO:0000256" key="7">
    <source>
        <dbReference type="ARBA" id="ARBA00022490"/>
    </source>
</evidence>
<reference evidence="24 25" key="1">
    <citation type="submission" date="2025-04" db="UniProtKB">
        <authorList>
            <consortium name="RefSeq"/>
        </authorList>
    </citation>
    <scope>IDENTIFICATION</scope>
</reference>
<evidence type="ECO:0000256" key="5">
    <source>
        <dbReference type="ARBA" id="ARBA00012425"/>
    </source>
</evidence>
<dbReference type="InterPro" id="IPR008271">
    <property type="entry name" value="Ser/Thr_kinase_AS"/>
</dbReference>
<dbReference type="GO" id="GO:0042995">
    <property type="term" value="C:cell projection"/>
    <property type="evidence" value="ECO:0007669"/>
    <property type="project" value="UniProtKB-SubCell"/>
</dbReference>
<comment type="catalytic activity">
    <reaction evidence="20">
        <text>L-threonyl-[protein] + ATP = O-phospho-L-threonyl-[protein] + ADP + H(+)</text>
        <dbReference type="Rhea" id="RHEA:46608"/>
        <dbReference type="Rhea" id="RHEA-COMP:11060"/>
        <dbReference type="Rhea" id="RHEA-COMP:11605"/>
        <dbReference type="ChEBI" id="CHEBI:15378"/>
        <dbReference type="ChEBI" id="CHEBI:30013"/>
        <dbReference type="ChEBI" id="CHEBI:30616"/>
        <dbReference type="ChEBI" id="CHEBI:61977"/>
        <dbReference type="ChEBI" id="CHEBI:456216"/>
        <dbReference type="EC" id="2.7.11.22"/>
    </reaction>
</comment>
<evidence type="ECO:0000259" key="22">
    <source>
        <dbReference type="PROSITE" id="PS50011"/>
    </source>
</evidence>
<comment type="catalytic activity">
    <reaction evidence="21">
        <text>L-seryl-[protein] + ATP = O-phospho-L-seryl-[protein] + ADP + H(+)</text>
        <dbReference type="Rhea" id="RHEA:17989"/>
        <dbReference type="Rhea" id="RHEA-COMP:9863"/>
        <dbReference type="Rhea" id="RHEA-COMP:11604"/>
        <dbReference type="ChEBI" id="CHEBI:15378"/>
        <dbReference type="ChEBI" id="CHEBI:29999"/>
        <dbReference type="ChEBI" id="CHEBI:30616"/>
        <dbReference type="ChEBI" id="CHEBI:83421"/>
        <dbReference type="ChEBI" id="CHEBI:456216"/>
        <dbReference type="EC" id="2.7.11.22"/>
    </reaction>
</comment>
<keyword evidence="7" id="KW-0963">Cytoplasm</keyword>
<evidence type="ECO:0000256" key="12">
    <source>
        <dbReference type="ARBA" id="ARBA00022777"/>
    </source>
</evidence>
<evidence type="ECO:0000256" key="21">
    <source>
        <dbReference type="ARBA" id="ARBA00048367"/>
    </source>
</evidence>
<comment type="similarity">
    <text evidence="4">Belongs to the protein kinase superfamily. CMGC Ser/Thr protein kinase family. CDC2/CDKX subfamily.</text>
</comment>
<organism evidence="23 24">
    <name type="scientific">Dinoponera quadriceps</name>
    <name type="common">South American ant</name>
    <dbReference type="NCBI Taxonomy" id="609295"/>
    <lineage>
        <taxon>Eukaryota</taxon>
        <taxon>Metazoa</taxon>
        <taxon>Ecdysozoa</taxon>
        <taxon>Arthropoda</taxon>
        <taxon>Hexapoda</taxon>
        <taxon>Insecta</taxon>
        <taxon>Pterygota</taxon>
        <taxon>Neoptera</taxon>
        <taxon>Endopterygota</taxon>
        <taxon>Hymenoptera</taxon>
        <taxon>Apocrita</taxon>
        <taxon>Aculeata</taxon>
        <taxon>Formicoidea</taxon>
        <taxon>Formicidae</taxon>
        <taxon>Ponerinae</taxon>
        <taxon>Ponerini</taxon>
        <taxon>Dinoponera</taxon>
    </lineage>
</organism>
<dbReference type="FunFam" id="1.10.510.10:FF:000624">
    <property type="entry name" value="Mitogen-activated protein kinase"/>
    <property type="match status" value="1"/>
</dbReference>
<keyword evidence="16" id="KW-0131">Cell cycle</keyword>
<dbReference type="GO" id="GO:0051301">
    <property type="term" value="P:cell division"/>
    <property type="evidence" value="ECO:0007669"/>
    <property type="project" value="UniProtKB-KW"/>
</dbReference>
<evidence type="ECO:0000256" key="18">
    <source>
        <dbReference type="ARBA" id="ARBA00035720"/>
    </source>
</evidence>
<evidence type="ECO:0000256" key="10">
    <source>
        <dbReference type="ARBA" id="ARBA00022679"/>
    </source>
</evidence>
<dbReference type="RefSeq" id="XP_014486891.1">
    <property type="nucleotide sequence ID" value="XM_014631405.1"/>
</dbReference>
<dbReference type="FunFam" id="3.30.200.20:FF:000579">
    <property type="entry name" value="cyclin-dependent kinase 20"/>
    <property type="match status" value="1"/>
</dbReference>
<evidence type="ECO:0000256" key="3">
    <source>
        <dbReference type="ARBA" id="ARBA00004496"/>
    </source>
</evidence>
<dbReference type="InterPro" id="IPR050108">
    <property type="entry name" value="CDK"/>
</dbReference>
<gene>
    <name evidence="24 25" type="primary">LOC106750812</name>
</gene>
<dbReference type="GO" id="GO:0005737">
    <property type="term" value="C:cytoplasm"/>
    <property type="evidence" value="ECO:0007669"/>
    <property type="project" value="UniProtKB-SubCell"/>
</dbReference>
<dbReference type="GO" id="GO:0005634">
    <property type="term" value="C:nucleus"/>
    <property type="evidence" value="ECO:0007669"/>
    <property type="project" value="UniProtKB-SubCell"/>
</dbReference>
<dbReference type="AlphaFoldDB" id="A0A6P3Y7L2"/>
<keyword evidence="11" id="KW-0547">Nucleotide-binding</keyword>
<sequence length="355" mass="40686">MDKYVINGQIGEGAQGLVLKAHDTLRDREVALKKILIKRIEDGLPVSIIREVKSLQQLKHPYVVELLDAFPNSLDFVMVFEYMPTGLWEILKDTDMTLTLSQIKTYMKMLLEGIAYIHGKNIIHRDLKPANLLINDNGILKIADFGLSRLMWKDGTKPYSHQVATRWYRAPELLYGARYYSAAIDMWSIGCIFGELLNTSPLFPGETDIEQLAIVLKFLGSPTSESWPELTTLPDYNKITFPYHKAATWESIIQDAQPEAIDLIRQILIYNSSQRLTANQVVIHHLSSLNANKTCNFVHRFITQALCHIYFYSRPYPSLRNLMKPPQDHRLRVKSKEINPNVQASTLFENLLSIV</sequence>
<evidence type="ECO:0000256" key="13">
    <source>
        <dbReference type="ARBA" id="ARBA00022840"/>
    </source>
</evidence>